<dbReference type="InterPro" id="IPR028098">
    <property type="entry name" value="Glyco_trans_4-like_N"/>
</dbReference>
<dbReference type="AlphaFoldDB" id="A0A0F9V0P2"/>
<dbReference type="Pfam" id="PF00534">
    <property type="entry name" value="Glycos_transf_1"/>
    <property type="match status" value="1"/>
</dbReference>
<feature type="domain" description="Glycosyl transferase family 1" evidence="1">
    <location>
        <begin position="197"/>
        <end position="362"/>
    </location>
</feature>
<dbReference type="PANTHER" id="PTHR45947">
    <property type="entry name" value="SULFOQUINOVOSYL TRANSFERASE SQD2"/>
    <property type="match status" value="1"/>
</dbReference>
<evidence type="ECO:0000259" key="2">
    <source>
        <dbReference type="Pfam" id="PF13579"/>
    </source>
</evidence>
<dbReference type="Gene3D" id="3.40.50.2000">
    <property type="entry name" value="Glycogen Phosphorylase B"/>
    <property type="match status" value="2"/>
</dbReference>
<proteinExistence type="predicted"/>
<sequence length="390" mass="43397">MKNIRIARLSTVRFFIVTQLRTQLEQIVAAGADLTVISNKDDELVNDDGAADSARFIHVDFCREINVVKDMKALLNLIRLFKREKFDIVHSVTPKAGLLTAIAGRIAGVRTRVHTFTGQPWVTMSGPKRKILIYCDRIIGFLNTCCYTDSRSQREFLIENRIVRRSRIRVLGEGSLAGIDLRRFDPEKYTADGKMQFRTSLGIRPDSVVLLFVGRITRDKGIRELLNAFETLIEQGADVHLLLVGPFEADGRLLLDEMSERLDQNRLVIVGFSAEPEKFMAISDIFCLPSHREGFGTVVIEAGAMGLPTVASNIYGLSDAVVAGDTGLLTTLEDPASLANALASLVINPAQRRRMGESARKRVVRHFDSEYMGELLIAEYESLLGLKASN</sequence>
<dbReference type="SUPFAM" id="SSF53756">
    <property type="entry name" value="UDP-Glycosyltransferase/glycogen phosphorylase"/>
    <property type="match status" value="1"/>
</dbReference>
<evidence type="ECO:0008006" key="4">
    <source>
        <dbReference type="Google" id="ProtNLM"/>
    </source>
</evidence>
<dbReference type="InterPro" id="IPR001296">
    <property type="entry name" value="Glyco_trans_1"/>
</dbReference>
<feature type="domain" description="Glycosyltransferase subfamily 4-like N-terminal" evidence="2">
    <location>
        <begin position="18"/>
        <end position="172"/>
    </location>
</feature>
<dbReference type="InterPro" id="IPR050194">
    <property type="entry name" value="Glycosyltransferase_grp1"/>
</dbReference>
<reference evidence="3" key="1">
    <citation type="journal article" date="2015" name="Nature">
        <title>Complex archaea that bridge the gap between prokaryotes and eukaryotes.</title>
        <authorList>
            <person name="Spang A."/>
            <person name="Saw J.H."/>
            <person name="Jorgensen S.L."/>
            <person name="Zaremba-Niedzwiedzka K."/>
            <person name="Martijn J."/>
            <person name="Lind A.E."/>
            <person name="van Eijk R."/>
            <person name="Schleper C."/>
            <person name="Guy L."/>
            <person name="Ettema T.J."/>
        </authorList>
    </citation>
    <scope>NUCLEOTIDE SEQUENCE</scope>
</reference>
<comment type="caution">
    <text evidence="3">The sequence shown here is derived from an EMBL/GenBank/DDBJ whole genome shotgun (WGS) entry which is preliminary data.</text>
</comment>
<dbReference type="Pfam" id="PF13579">
    <property type="entry name" value="Glyco_trans_4_4"/>
    <property type="match status" value="1"/>
</dbReference>
<protein>
    <recommendedName>
        <fullName evidence="4">Glycosyltransferase subfamily 4-like N-terminal domain-containing protein</fullName>
    </recommendedName>
</protein>
<accession>A0A0F9V0P2</accession>
<organism evidence="3">
    <name type="scientific">marine sediment metagenome</name>
    <dbReference type="NCBI Taxonomy" id="412755"/>
    <lineage>
        <taxon>unclassified sequences</taxon>
        <taxon>metagenomes</taxon>
        <taxon>ecological metagenomes</taxon>
    </lineage>
</organism>
<name>A0A0F9V0P2_9ZZZZ</name>
<dbReference type="PANTHER" id="PTHR45947:SF3">
    <property type="entry name" value="SULFOQUINOVOSYL TRANSFERASE SQD2"/>
    <property type="match status" value="1"/>
</dbReference>
<dbReference type="CDD" id="cd03808">
    <property type="entry name" value="GT4_CapM-like"/>
    <property type="match status" value="1"/>
</dbReference>
<dbReference type="GO" id="GO:0016757">
    <property type="term" value="F:glycosyltransferase activity"/>
    <property type="evidence" value="ECO:0007669"/>
    <property type="project" value="InterPro"/>
</dbReference>
<evidence type="ECO:0000313" key="3">
    <source>
        <dbReference type="EMBL" id="KKN98780.1"/>
    </source>
</evidence>
<evidence type="ECO:0000259" key="1">
    <source>
        <dbReference type="Pfam" id="PF00534"/>
    </source>
</evidence>
<gene>
    <name evidence="3" type="ORF">LCGC14_0144600</name>
</gene>
<dbReference type="EMBL" id="LAZR01000050">
    <property type="protein sequence ID" value="KKN98780.1"/>
    <property type="molecule type" value="Genomic_DNA"/>
</dbReference>